<keyword evidence="1" id="KW-0812">Transmembrane</keyword>
<feature type="transmembrane region" description="Helical" evidence="1">
    <location>
        <begin position="35"/>
        <end position="58"/>
    </location>
</feature>
<evidence type="ECO:0008006" key="4">
    <source>
        <dbReference type="Google" id="ProtNLM"/>
    </source>
</evidence>
<dbReference type="Gramene" id="OIS95623">
    <property type="protein sequence ID" value="OIS95623"/>
    <property type="gene ID" value="A4A49_02377"/>
</dbReference>
<dbReference type="AlphaFoldDB" id="A0A1J6I4Y6"/>
<organism evidence="2 3">
    <name type="scientific">Nicotiana attenuata</name>
    <name type="common">Coyote tobacco</name>
    <dbReference type="NCBI Taxonomy" id="49451"/>
    <lineage>
        <taxon>Eukaryota</taxon>
        <taxon>Viridiplantae</taxon>
        <taxon>Streptophyta</taxon>
        <taxon>Embryophyta</taxon>
        <taxon>Tracheophyta</taxon>
        <taxon>Spermatophyta</taxon>
        <taxon>Magnoliopsida</taxon>
        <taxon>eudicotyledons</taxon>
        <taxon>Gunneridae</taxon>
        <taxon>Pentapetalae</taxon>
        <taxon>asterids</taxon>
        <taxon>lamiids</taxon>
        <taxon>Solanales</taxon>
        <taxon>Solanaceae</taxon>
        <taxon>Nicotianoideae</taxon>
        <taxon>Nicotianeae</taxon>
        <taxon>Nicotiana</taxon>
    </lineage>
</organism>
<name>A0A1J6I4Y6_NICAT</name>
<proteinExistence type="predicted"/>
<reference evidence="2" key="1">
    <citation type="submission" date="2016-11" db="EMBL/GenBank/DDBJ databases">
        <title>The genome of Nicotiana attenuata.</title>
        <authorList>
            <person name="Xu S."/>
            <person name="Brockmoeller T."/>
            <person name="Gaquerel E."/>
            <person name="Navarro A."/>
            <person name="Kuhl H."/>
            <person name="Gase K."/>
            <person name="Ling Z."/>
            <person name="Zhou W."/>
            <person name="Kreitzer C."/>
            <person name="Stanke M."/>
            <person name="Tang H."/>
            <person name="Lyons E."/>
            <person name="Pandey P."/>
            <person name="Pandey S.P."/>
            <person name="Timmermann B."/>
            <person name="Baldwin I.T."/>
        </authorList>
    </citation>
    <scope>NUCLEOTIDE SEQUENCE [LARGE SCALE GENOMIC DNA]</scope>
    <source>
        <strain evidence="2">UT</strain>
    </source>
</reference>
<gene>
    <name evidence="2" type="ORF">A4A49_02377</name>
</gene>
<dbReference type="Proteomes" id="UP000187609">
    <property type="component" value="Unassembled WGS sequence"/>
</dbReference>
<evidence type="ECO:0000313" key="3">
    <source>
        <dbReference type="Proteomes" id="UP000187609"/>
    </source>
</evidence>
<keyword evidence="3" id="KW-1185">Reference proteome</keyword>
<dbReference type="EMBL" id="MJEQ01037194">
    <property type="protein sequence ID" value="OIS95623.1"/>
    <property type="molecule type" value="Genomic_DNA"/>
</dbReference>
<sequence>MQLVHILRRGGGGGRAINYDHWKAKRCSNKNFSKVWSIIFIMASLKLCFILSILLMVITVNVPWISITQVIATSLDVDHDLSIIEKRLLPQLNWCFSPCTSDSDCSNCWICCTCSYNSVDNQSSCRI</sequence>
<evidence type="ECO:0000256" key="1">
    <source>
        <dbReference type="SAM" id="Phobius"/>
    </source>
</evidence>
<comment type="caution">
    <text evidence="2">The sequence shown here is derived from an EMBL/GenBank/DDBJ whole genome shotgun (WGS) entry which is preliminary data.</text>
</comment>
<keyword evidence="1" id="KW-1133">Transmembrane helix</keyword>
<evidence type="ECO:0000313" key="2">
    <source>
        <dbReference type="EMBL" id="OIS95623.1"/>
    </source>
</evidence>
<accession>A0A1J6I4Y6</accession>
<protein>
    <recommendedName>
        <fullName evidence="4">Carboxypeptidase A inhibitor-like domain-containing protein</fullName>
    </recommendedName>
</protein>
<keyword evidence="1" id="KW-0472">Membrane</keyword>